<proteinExistence type="predicted"/>
<dbReference type="PROSITE" id="PS51257">
    <property type="entry name" value="PROKAR_LIPOPROTEIN"/>
    <property type="match status" value="1"/>
</dbReference>
<evidence type="ECO:0000313" key="3">
    <source>
        <dbReference type="Proteomes" id="UP000596827"/>
    </source>
</evidence>
<dbReference type="EMBL" id="JACORU010000018">
    <property type="protein sequence ID" value="MBC5768545.1"/>
    <property type="molecule type" value="Genomic_DNA"/>
</dbReference>
<feature type="chain" id="PRO_5037990536" description="Lipoprotein" evidence="1">
    <location>
        <begin position="25"/>
        <end position="49"/>
    </location>
</feature>
<sequence length="49" mass="5306">MRYLCLLLLTLAAGCATLPPPQQAEVSPCTVSEASFACQVERYHNVNVP</sequence>
<evidence type="ECO:0008006" key="4">
    <source>
        <dbReference type="Google" id="ProtNLM"/>
    </source>
</evidence>
<evidence type="ECO:0000256" key="1">
    <source>
        <dbReference type="SAM" id="SignalP"/>
    </source>
</evidence>
<dbReference type="AlphaFoldDB" id="A0A923S5G4"/>
<keyword evidence="3" id="KW-1185">Reference proteome</keyword>
<organism evidence="2 3">
    <name type="scientific">Ramlibacter albus</name>
    <dbReference type="NCBI Taxonomy" id="2079448"/>
    <lineage>
        <taxon>Bacteria</taxon>
        <taxon>Pseudomonadati</taxon>
        <taxon>Pseudomonadota</taxon>
        <taxon>Betaproteobacteria</taxon>
        <taxon>Burkholderiales</taxon>
        <taxon>Comamonadaceae</taxon>
        <taxon>Ramlibacter</taxon>
    </lineage>
</organism>
<accession>A0A923S5G4</accession>
<dbReference type="RefSeq" id="WP_187085372.1">
    <property type="nucleotide sequence ID" value="NZ_JACORU010000018.1"/>
</dbReference>
<feature type="signal peptide" evidence="1">
    <location>
        <begin position="1"/>
        <end position="24"/>
    </location>
</feature>
<comment type="caution">
    <text evidence="2">The sequence shown here is derived from an EMBL/GenBank/DDBJ whole genome shotgun (WGS) entry which is preliminary data.</text>
</comment>
<protein>
    <recommendedName>
        <fullName evidence="4">Lipoprotein</fullName>
    </recommendedName>
</protein>
<gene>
    <name evidence="2" type="ORF">H8R02_29055</name>
</gene>
<keyword evidence="1" id="KW-0732">Signal</keyword>
<name>A0A923S5G4_9BURK</name>
<dbReference type="Proteomes" id="UP000596827">
    <property type="component" value="Unassembled WGS sequence"/>
</dbReference>
<evidence type="ECO:0000313" key="2">
    <source>
        <dbReference type="EMBL" id="MBC5768545.1"/>
    </source>
</evidence>
<reference evidence="2" key="1">
    <citation type="submission" date="2020-08" db="EMBL/GenBank/DDBJ databases">
        <title>Ramlibacter sp. GTP1 16S ribosomal RNA gene genome sequencing and assembly.</title>
        <authorList>
            <person name="Kang M."/>
        </authorList>
    </citation>
    <scope>NUCLEOTIDE SEQUENCE</scope>
    <source>
        <strain evidence="2">GTP1</strain>
    </source>
</reference>